<gene>
    <name evidence="2" type="ORF">TWF694_008123</name>
</gene>
<reference evidence="2 3" key="1">
    <citation type="submission" date="2019-10" db="EMBL/GenBank/DDBJ databases">
        <authorList>
            <person name="Palmer J.M."/>
        </authorList>
    </citation>
    <scope>NUCLEOTIDE SEQUENCE [LARGE SCALE GENOMIC DNA]</scope>
    <source>
        <strain evidence="2 3">TWF694</strain>
    </source>
</reference>
<dbReference type="EMBL" id="JAVHJO010000004">
    <property type="protein sequence ID" value="KAK6540731.1"/>
    <property type="molecule type" value="Genomic_DNA"/>
</dbReference>
<name>A0AAV9XGE5_9PEZI</name>
<proteinExistence type="predicted"/>
<accession>A0AAV9XGE5</accession>
<dbReference type="Proteomes" id="UP001365542">
    <property type="component" value="Unassembled WGS sequence"/>
</dbReference>
<comment type="caution">
    <text evidence="2">The sequence shown here is derived from an EMBL/GenBank/DDBJ whole genome shotgun (WGS) entry which is preliminary data.</text>
</comment>
<keyword evidence="1" id="KW-0732">Signal</keyword>
<evidence type="ECO:0000313" key="3">
    <source>
        <dbReference type="Proteomes" id="UP001365542"/>
    </source>
</evidence>
<sequence>MRLRNLKASHAATILALFSIPITAQNQILTRTFDQFSDIGISHALPIADLSLSLDEITNLVTTSEPLVDLPGGVPNDNTLPTLVSKALTGMDRIEPRVRSDATKYQAFVELRQLVADIPNLQITLKKDIWSTREAQPWSRSLWTVISELSDYLINGPEVDITNPDTVLIWLYQADIDSIVGSYLLDQTKADDILLACGHISDIFTDLRDRIYELLDILGGTLETRGQSRGEKYVYLSLGHVRNLNEWLNPYRNVFADMYEDLEDLYNPNYNGLPGLGMLGAVLGMANPINNQAPPGNTNIGNFWPFIKK</sequence>
<dbReference type="AlphaFoldDB" id="A0AAV9XGE5"/>
<organism evidence="2 3">
    <name type="scientific">Orbilia ellipsospora</name>
    <dbReference type="NCBI Taxonomy" id="2528407"/>
    <lineage>
        <taxon>Eukaryota</taxon>
        <taxon>Fungi</taxon>
        <taxon>Dikarya</taxon>
        <taxon>Ascomycota</taxon>
        <taxon>Pezizomycotina</taxon>
        <taxon>Orbiliomycetes</taxon>
        <taxon>Orbiliales</taxon>
        <taxon>Orbiliaceae</taxon>
        <taxon>Orbilia</taxon>
    </lineage>
</organism>
<feature type="chain" id="PRO_5043508258" evidence="1">
    <location>
        <begin position="25"/>
        <end position="309"/>
    </location>
</feature>
<evidence type="ECO:0000313" key="2">
    <source>
        <dbReference type="EMBL" id="KAK6540731.1"/>
    </source>
</evidence>
<feature type="signal peptide" evidence="1">
    <location>
        <begin position="1"/>
        <end position="24"/>
    </location>
</feature>
<protein>
    <submittedName>
        <fullName evidence="2">Uncharacterized protein</fullName>
    </submittedName>
</protein>
<keyword evidence="3" id="KW-1185">Reference proteome</keyword>
<evidence type="ECO:0000256" key="1">
    <source>
        <dbReference type="SAM" id="SignalP"/>
    </source>
</evidence>